<evidence type="ECO:0000313" key="1">
    <source>
        <dbReference type="EMBL" id="EEZ74658.1"/>
    </source>
</evidence>
<protein>
    <submittedName>
        <fullName evidence="1">Uncharacterized protein</fullName>
    </submittedName>
</protein>
<name>D0WCM3_NEILA</name>
<reference evidence="1 2" key="1">
    <citation type="submission" date="2009-10" db="EMBL/GenBank/DDBJ databases">
        <authorList>
            <person name="Weinstock G."/>
            <person name="Sodergren E."/>
            <person name="Clifton S."/>
            <person name="Fulton L."/>
            <person name="Fulton B."/>
            <person name="Courtney L."/>
            <person name="Fronick C."/>
            <person name="Harrison M."/>
            <person name="Strong C."/>
            <person name="Farmer C."/>
            <person name="Delahaunty K."/>
            <person name="Markovic C."/>
            <person name="Hall O."/>
            <person name="Minx P."/>
            <person name="Tomlinson C."/>
            <person name="Mitreva M."/>
            <person name="Nelson J."/>
            <person name="Hou S."/>
            <person name="Wollam A."/>
            <person name="Pepin K.H."/>
            <person name="Johnson M."/>
            <person name="Bhonagiri V."/>
            <person name="Nash W.E."/>
            <person name="Warren W."/>
            <person name="Chinwalla A."/>
            <person name="Mardis E.R."/>
            <person name="Wilson R.K."/>
        </authorList>
    </citation>
    <scope>NUCLEOTIDE SEQUENCE [LARGE SCALE GENOMIC DNA]</scope>
    <source>
        <strain evidence="1 2">ATCC 23970</strain>
    </source>
</reference>
<evidence type="ECO:0000313" key="2">
    <source>
        <dbReference type="Proteomes" id="UP000003843"/>
    </source>
</evidence>
<sequence>MPLWDGLQAGCRQAAQVWGQIPYPDRFAVKQGCETRVFRTQQPLFHTFNGHFDRFAASVKIAAEQDFFPDSNQDDLAAVRIDLESAPVDAEVQRAFQQQHERHIRFGKAAAAKIAPCRYRTAVDGNAVGQSIETVAAFHIISAPVVRQADEPAAVQMFCFFHSFLIKVII</sequence>
<accession>D0WCM3</accession>
<gene>
    <name evidence="1" type="ORF">NEILACOT_05305</name>
</gene>
<dbReference type="AlphaFoldDB" id="D0WCM3"/>
<dbReference type="EMBL" id="ACEQ02000034">
    <property type="protein sequence ID" value="EEZ74658.1"/>
    <property type="molecule type" value="Genomic_DNA"/>
</dbReference>
<comment type="caution">
    <text evidence="1">The sequence shown here is derived from an EMBL/GenBank/DDBJ whole genome shotgun (WGS) entry which is preliminary data.</text>
</comment>
<proteinExistence type="predicted"/>
<dbReference type="Proteomes" id="UP000003843">
    <property type="component" value="Unassembled WGS sequence"/>
</dbReference>
<organism evidence="1 2">
    <name type="scientific">Neisseria lactamica ATCC 23970</name>
    <dbReference type="NCBI Taxonomy" id="546265"/>
    <lineage>
        <taxon>Bacteria</taxon>
        <taxon>Pseudomonadati</taxon>
        <taxon>Pseudomonadota</taxon>
        <taxon>Betaproteobacteria</taxon>
        <taxon>Neisseriales</taxon>
        <taxon>Neisseriaceae</taxon>
        <taxon>Neisseria</taxon>
    </lineage>
</organism>